<protein>
    <recommendedName>
        <fullName evidence="2 3">Segregation and condensation protein A</fullName>
    </recommendedName>
</protein>
<comment type="function">
    <text evidence="3">Participates in chromosomal partition during cell division. May act via the formation of a condensin-like complex containing Smc and ScpB that pull DNA away from mid-cell into both cell halves.</text>
</comment>
<reference evidence="5 6" key="1">
    <citation type="submission" date="2022-01" db="EMBL/GenBank/DDBJ databases">
        <title>Alkalihalobacillus sp. EGI L200015, a novel bacterium isolated from a salt lake sediment.</title>
        <authorList>
            <person name="Gao L."/>
            <person name="Fang B.-Z."/>
            <person name="Li W.-J."/>
        </authorList>
    </citation>
    <scope>NUCLEOTIDE SEQUENCE [LARGE SCALE GENOMIC DNA]</scope>
    <source>
        <strain evidence="5 6">KCTC 12718</strain>
    </source>
</reference>
<dbReference type="PANTHER" id="PTHR33969:SF2">
    <property type="entry name" value="SEGREGATION AND CONDENSATION PROTEIN A"/>
    <property type="match status" value="1"/>
</dbReference>
<dbReference type="RefSeq" id="WP_236333384.1">
    <property type="nucleotide sequence ID" value="NZ_JAKIJS010000001.1"/>
</dbReference>
<keyword evidence="3" id="KW-0963">Cytoplasm</keyword>
<dbReference type="EMBL" id="JAKIJS010000001">
    <property type="protein sequence ID" value="MCF6137633.1"/>
    <property type="molecule type" value="Genomic_DNA"/>
</dbReference>
<evidence type="ECO:0000313" key="6">
    <source>
        <dbReference type="Proteomes" id="UP001649381"/>
    </source>
</evidence>
<evidence type="ECO:0000256" key="4">
    <source>
        <dbReference type="SAM" id="MobiDB-lite"/>
    </source>
</evidence>
<comment type="subunit">
    <text evidence="3">Component of a cohesin-like complex composed of ScpA, ScpB and the Smc homodimer, in which ScpA and ScpB bind to the head domain of Smc. The presence of the three proteins is required for the association of the complex with DNA.</text>
</comment>
<dbReference type="HAMAP" id="MF_01805">
    <property type="entry name" value="ScpA"/>
    <property type="match status" value="1"/>
</dbReference>
<feature type="region of interest" description="Disordered" evidence="4">
    <location>
        <begin position="122"/>
        <end position="141"/>
    </location>
</feature>
<proteinExistence type="inferred from homology"/>
<accession>A0ABS9H1I2</accession>
<dbReference type="InterPro" id="IPR023093">
    <property type="entry name" value="ScpA-like_C"/>
</dbReference>
<comment type="similarity">
    <text evidence="3">Belongs to the ScpA family.</text>
</comment>
<keyword evidence="1 3" id="KW-0159">Chromosome partition</keyword>
<evidence type="ECO:0000256" key="1">
    <source>
        <dbReference type="ARBA" id="ARBA00022829"/>
    </source>
</evidence>
<dbReference type="NCBIfam" id="NF000995">
    <property type="entry name" value="PRK00104.1-4"/>
    <property type="match status" value="1"/>
</dbReference>
<evidence type="ECO:0000256" key="2">
    <source>
        <dbReference type="ARBA" id="ARBA00044777"/>
    </source>
</evidence>
<keyword evidence="6" id="KW-1185">Reference proteome</keyword>
<gene>
    <name evidence="3" type="primary">scpA</name>
    <name evidence="5" type="ORF">L2716_07815</name>
</gene>
<dbReference type="Pfam" id="PF02616">
    <property type="entry name" value="SMC_ScpA"/>
    <property type="match status" value="1"/>
</dbReference>
<dbReference type="Gene3D" id="1.10.10.580">
    <property type="entry name" value="Structural maintenance of chromosome 1. Chain E"/>
    <property type="match status" value="1"/>
</dbReference>
<organism evidence="5 6">
    <name type="scientific">Pseudalkalibacillus berkeleyi</name>
    <dbReference type="NCBI Taxonomy" id="1069813"/>
    <lineage>
        <taxon>Bacteria</taxon>
        <taxon>Bacillati</taxon>
        <taxon>Bacillota</taxon>
        <taxon>Bacilli</taxon>
        <taxon>Bacillales</taxon>
        <taxon>Fictibacillaceae</taxon>
        <taxon>Pseudalkalibacillus</taxon>
    </lineage>
</organism>
<comment type="caution">
    <text evidence="5">The sequence shown here is derived from an EMBL/GenBank/DDBJ whole genome shotgun (WGS) entry which is preliminary data.</text>
</comment>
<sequence>MTQYNVRLDAFEGPLDLLLHLINRYEIDIYDIPVSQITEQYLEYIHTMKELQLDVASEYLVMAASLLAIKSKTLLPKHDEGQLDQQIEMEMEDDPREDLVRRLIEYRKFKEASSYLRENEGKRSLTFSKPPSNLDHIETTSAPVNPVSNMTIYDLVGAFQSIFDKKQKKNRKTPTTKIDRQDIPIDTRMNEIVIELSGRTGKQSFQSLFPYPSRDHMVVTFLAILELMKTRQIRCEQQKNFQDIMIHLVEEDQS</sequence>
<dbReference type="InterPro" id="IPR003768">
    <property type="entry name" value="ScpA"/>
</dbReference>
<dbReference type="Gene3D" id="6.10.250.2410">
    <property type="match status" value="1"/>
</dbReference>
<dbReference type="Proteomes" id="UP001649381">
    <property type="component" value="Unassembled WGS sequence"/>
</dbReference>
<comment type="subcellular location">
    <subcellularLocation>
        <location evidence="3">Cytoplasm</location>
    </subcellularLocation>
    <text evidence="3">Associated with two foci at the outer edges of the nucleoid region in young cells, and at four foci within both cell halves in older cells.</text>
</comment>
<evidence type="ECO:0000313" key="5">
    <source>
        <dbReference type="EMBL" id="MCF6137633.1"/>
    </source>
</evidence>
<name>A0ABS9H1I2_9BACL</name>
<keyword evidence="3" id="KW-0132">Cell division</keyword>
<dbReference type="PANTHER" id="PTHR33969">
    <property type="entry name" value="SEGREGATION AND CONDENSATION PROTEIN A"/>
    <property type="match status" value="1"/>
</dbReference>
<evidence type="ECO:0000256" key="3">
    <source>
        <dbReference type="HAMAP-Rule" id="MF_01805"/>
    </source>
</evidence>
<keyword evidence="3" id="KW-0131">Cell cycle</keyword>